<reference evidence="3" key="3">
    <citation type="submission" date="2018-11" db="EMBL/GenBank/DDBJ databases">
        <authorList>
            <consortium name="Genoscope - CEA"/>
            <person name="William W."/>
        </authorList>
    </citation>
    <scope>NUCLEOTIDE SEQUENCE</scope>
</reference>
<dbReference type="Proteomes" id="UP000694005">
    <property type="component" value="Chromosome A01"/>
</dbReference>
<keyword evidence="5" id="KW-1185">Reference proteome</keyword>
<dbReference type="EnsemblPlants" id="Bra021425.1">
    <property type="protein sequence ID" value="Bra021425.1-P"/>
    <property type="gene ID" value="Bra021425"/>
</dbReference>
<dbReference type="OMA" id="AVNIEQN"/>
<dbReference type="EMBL" id="LS974617">
    <property type="protein sequence ID" value="CAG7890959.1"/>
    <property type="molecule type" value="Genomic_DNA"/>
</dbReference>
<dbReference type="Proteomes" id="UP000011750">
    <property type="component" value="Chromosome A01"/>
</dbReference>
<accession>A0A3P6DLX3</accession>
<evidence type="ECO:0000313" key="4">
    <source>
        <dbReference type="EnsemblPlants" id="Bra021425.1-P"/>
    </source>
</evidence>
<dbReference type="Gramene" id="Bra021425.1">
    <property type="protein sequence ID" value="Bra021425.1-P"/>
    <property type="gene ID" value="Bra021425"/>
</dbReference>
<accession>M4DY29</accession>
<protein>
    <submittedName>
        <fullName evidence="3 4">Uncharacterized protein</fullName>
    </submittedName>
</protein>
<proteinExistence type="predicted"/>
<dbReference type="HOGENOM" id="CLU_2007119_0_0_1"/>
<dbReference type="EMBL" id="LR031782">
    <property type="protein sequence ID" value="VDD27438.1"/>
    <property type="molecule type" value="Genomic_DNA"/>
</dbReference>
<dbReference type="Gramene" id="A01p50350.2_BraZ1">
    <property type="protein sequence ID" value="A01p50350.2_BraZ1.CDS"/>
    <property type="gene ID" value="A01g50350.2_BraZ1"/>
</dbReference>
<name>A0A3P6DLX3_BRACM</name>
<feature type="compositionally biased region" description="Polar residues" evidence="1">
    <location>
        <begin position="18"/>
        <end position="29"/>
    </location>
</feature>
<reference evidence="5" key="1">
    <citation type="journal article" date="2011" name="Nat. Genet.">
        <title>The genome of the mesopolyploid crop species Brassica rapa.</title>
        <authorList>
            <consortium name="Brassica rapa Genome Sequencing Project Consortium"/>
            <person name="Wang X."/>
            <person name="Wang H."/>
            <person name="Wang J."/>
            <person name="Sun R."/>
            <person name="Wu J."/>
            <person name="Liu S."/>
            <person name="Bai Y."/>
            <person name="Mun J.H."/>
            <person name="Bancroft I."/>
            <person name="Cheng F."/>
            <person name="Huang S."/>
            <person name="Li X."/>
            <person name="Hua W."/>
            <person name="Wang J."/>
            <person name="Wang X."/>
            <person name="Freeling M."/>
            <person name="Pires J.C."/>
            <person name="Paterson A.H."/>
            <person name="Chalhoub B."/>
            <person name="Wang B."/>
            <person name="Hayward A."/>
            <person name="Sharpe A.G."/>
            <person name="Park B.S."/>
            <person name="Weisshaar B."/>
            <person name="Liu B."/>
            <person name="Li B."/>
            <person name="Liu B."/>
            <person name="Tong C."/>
            <person name="Song C."/>
            <person name="Duran C."/>
            <person name="Peng C."/>
            <person name="Geng C."/>
            <person name="Koh C."/>
            <person name="Lin C."/>
            <person name="Edwards D."/>
            <person name="Mu D."/>
            <person name="Shen D."/>
            <person name="Soumpourou E."/>
            <person name="Li F."/>
            <person name="Fraser F."/>
            <person name="Conant G."/>
            <person name="Lassalle G."/>
            <person name="King G.J."/>
            <person name="Bonnema G."/>
            <person name="Tang H."/>
            <person name="Wang H."/>
            <person name="Belcram H."/>
            <person name="Zhou H."/>
            <person name="Hirakawa H."/>
            <person name="Abe H."/>
            <person name="Guo H."/>
            <person name="Wang H."/>
            <person name="Jin H."/>
            <person name="Parkin I.A."/>
            <person name="Batley J."/>
            <person name="Kim J.S."/>
            <person name="Just J."/>
            <person name="Li J."/>
            <person name="Xu J."/>
            <person name="Deng J."/>
            <person name="Kim J.A."/>
            <person name="Li J."/>
            <person name="Yu J."/>
            <person name="Meng J."/>
            <person name="Wang J."/>
            <person name="Min J."/>
            <person name="Poulain J."/>
            <person name="Wang J."/>
            <person name="Hatakeyama K."/>
            <person name="Wu K."/>
            <person name="Wang L."/>
            <person name="Fang L."/>
            <person name="Trick M."/>
            <person name="Links M.G."/>
            <person name="Zhao M."/>
            <person name="Jin M."/>
            <person name="Ramchiary N."/>
            <person name="Drou N."/>
            <person name="Berkman P.J."/>
            <person name="Cai Q."/>
            <person name="Huang Q."/>
            <person name="Li R."/>
            <person name="Tabata S."/>
            <person name="Cheng S."/>
            <person name="Zhang S."/>
            <person name="Zhang S."/>
            <person name="Huang S."/>
            <person name="Sato S."/>
            <person name="Sun S."/>
            <person name="Kwon S.J."/>
            <person name="Choi S.R."/>
            <person name="Lee T.H."/>
            <person name="Fan W."/>
            <person name="Zhao X."/>
            <person name="Tan X."/>
            <person name="Xu X."/>
            <person name="Wang Y."/>
            <person name="Qiu Y."/>
            <person name="Yin Y."/>
            <person name="Li Y."/>
            <person name="Du Y."/>
            <person name="Liao Y."/>
            <person name="Lim Y."/>
            <person name="Narusaka Y."/>
            <person name="Wang Y."/>
            <person name="Wang Z."/>
            <person name="Li Z."/>
            <person name="Wang Z."/>
            <person name="Xiong Z."/>
            <person name="Zhang Z."/>
        </authorList>
    </citation>
    <scope>NUCLEOTIDE SEQUENCE [LARGE SCALE GENOMIC DNA]</scope>
    <source>
        <strain evidence="5">cv. Chiifu-401-42</strain>
    </source>
</reference>
<evidence type="ECO:0000313" key="2">
    <source>
        <dbReference type="EMBL" id="CAG7890959.1"/>
    </source>
</evidence>
<evidence type="ECO:0000256" key="1">
    <source>
        <dbReference type="SAM" id="MobiDB-lite"/>
    </source>
</evidence>
<reference evidence="4" key="4">
    <citation type="submission" date="2023-03" db="UniProtKB">
        <authorList>
            <consortium name="EnsemblPlants"/>
        </authorList>
    </citation>
    <scope>IDENTIFICATION</scope>
    <source>
        <strain evidence="4">cv. Chiifu-401-42</strain>
    </source>
</reference>
<feature type="region of interest" description="Disordered" evidence="1">
    <location>
        <begin position="15"/>
        <end position="36"/>
    </location>
</feature>
<gene>
    <name evidence="2" type="ORF">BRAPAZ1V2_A01P50350.2</name>
    <name evidence="3" type="ORF">BRASC246T45828Z</name>
</gene>
<evidence type="ECO:0000313" key="3">
    <source>
        <dbReference type="EMBL" id="VDD27438.1"/>
    </source>
</evidence>
<reference evidence="5" key="2">
    <citation type="journal article" date="2018" name="Hortic Res">
        <title>Improved Brassica rapa reference genome by single-molecule sequencing and chromosome conformation capture technologies.</title>
        <authorList>
            <person name="Zhang L."/>
            <person name="Cai X."/>
            <person name="Wu J."/>
            <person name="Liu M."/>
            <person name="Grob S."/>
            <person name="Cheng F."/>
            <person name="Liang J."/>
            <person name="Cai C."/>
            <person name="Liu Z."/>
            <person name="Liu B."/>
            <person name="Wang F."/>
            <person name="Li S."/>
            <person name="Liu F."/>
            <person name="Li X."/>
            <person name="Cheng L."/>
            <person name="Yang W."/>
            <person name="Li M.H."/>
            <person name="Grossniklaus U."/>
            <person name="Zheng H."/>
            <person name="Wang X."/>
        </authorList>
    </citation>
    <scope>NUCLEOTIDE SEQUENCE [LARGE SCALE GENOMIC DNA]</scope>
    <source>
        <strain evidence="5">cv. Chiifu-401-42</strain>
    </source>
</reference>
<dbReference type="AlphaFoldDB" id="A0A3P6DLX3"/>
<sequence length="124" mass="14487">MSPKMRSIFAQVHRKSVSMGSRRNFSSSAGDRKASSESNVAGFEMANEFSFVDSVKLGLFAWGSLGMYKLYKYYYPKLLICQEEYKILVQRQHELYAQIKMDNNSRKPHFEEMFYAVNIEQNNE</sequence>
<evidence type="ECO:0000313" key="5">
    <source>
        <dbReference type="Proteomes" id="UP000011750"/>
    </source>
</evidence>
<organism evidence="3">
    <name type="scientific">Brassica campestris</name>
    <name type="common">Field mustard</name>
    <dbReference type="NCBI Taxonomy" id="3711"/>
    <lineage>
        <taxon>Eukaryota</taxon>
        <taxon>Viridiplantae</taxon>
        <taxon>Streptophyta</taxon>
        <taxon>Embryophyta</taxon>
        <taxon>Tracheophyta</taxon>
        <taxon>Spermatophyta</taxon>
        <taxon>Magnoliopsida</taxon>
        <taxon>eudicotyledons</taxon>
        <taxon>Gunneridae</taxon>
        <taxon>Pentapetalae</taxon>
        <taxon>rosids</taxon>
        <taxon>malvids</taxon>
        <taxon>Brassicales</taxon>
        <taxon>Brassicaceae</taxon>
        <taxon>Brassiceae</taxon>
        <taxon>Brassica</taxon>
    </lineage>
</organism>